<evidence type="ECO:0000313" key="2">
    <source>
        <dbReference type="Proteomes" id="UP001148838"/>
    </source>
</evidence>
<protein>
    <submittedName>
        <fullName evidence="1">Uncharacterized protein</fullName>
    </submittedName>
</protein>
<evidence type="ECO:0000313" key="1">
    <source>
        <dbReference type="EMBL" id="KAJ4426914.1"/>
    </source>
</evidence>
<organism evidence="1 2">
    <name type="scientific">Periplaneta americana</name>
    <name type="common">American cockroach</name>
    <name type="synonym">Blatta americana</name>
    <dbReference type="NCBI Taxonomy" id="6978"/>
    <lineage>
        <taxon>Eukaryota</taxon>
        <taxon>Metazoa</taxon>
        <taxon>Ecdysozoa</taxon>
        <taxon>Arthropoda</taxon>
        <taxon>Hexapoda</taxon>
        <taxon>Insecta</taxon>
        <taxon>Pterygota</taxon>
        <taxon>Neoptera</taxon>
        <taxon>Polyneoptera</taxon>
        <taxon>Dictyoptera</taxon>
        <taxon>Blattodea</taxon>
        <taxon>Blattoidea</taxon>
        <taxon>Blattidae</taxon>
        <taxon>Blattinae</taxon>
        <taxon>Periplaneta</taxon>
    </lineage>
</organism>
<keyword evidence="2" id="KW-1185">Reference proteome</keyword>
<dbReference type="EMBL" id="JAJSOF020000039">
    <property type="protein sequence ID" value="KAJ4426914.1"/>
    <property type="molecule type" value="Genomic_DNA"/>
</dbReference>
<name>A0ABQ8RYU5_PERAM</name>
<gene>
    <name evidence="1" type="ORF">ANN_26713</name>
</gene>
<accession>A0ABQ8RYU5</accession>
<proteinExistence type="predicted"/>
<sequence length="88" mass="10531">MSVGKTSPKRMVYQLAKETFYTEGLRKRMLLPSMDLYFEHLKRRETSKGEIDPDFYAINTVLERNWTKENQEQRHVLTRLVIPSQNIQ</sequence>
<dbReference type="Proteomes" id="UP001148838">
    <property type="component" value="Unassembled WGS sequence"/>
</dbReference>
<reference evidence="1 2" key="1">
    <citation type="journal article" date="2022" name="Allergy">
        <title>Genome assembly and annotation of Periplaneta americana reveal a comprehensive cockroach allergen profile.</title>
        <authorList>
            <person name="Wang L."/>
            <person name="Xiong Q."/>
            <person name="Saelim N."/>
            <person name="Wang L."/>
            <person name="Nong W."/>
            <person name="Wan A.T."/>
            <person name="Shi M."/>
            <person name="Liu X."/>
            <person name="Cao Q."/>
            <person name="Hui J.H.L."/>
            <person name="Sookrung N."/>
            <person name="Leung T.F."/>
            <person name="Tungtrongchitr A."/>
            <person name="Tsui S.K.W."/>
        </authorList>
    </citation>
    <scope>NUCLEOTIDE SEQUENCE [LARGE SCALE GENOMIC DNA]</scope>
    <source>
        <strain evidence="1">PWHHKU_190912</strain>
    </source>
</reference>
<comment type="caution">
    <text evidence="1">The sequence shown here is derived from an EMBL/GenBank/DDBJ whole genome shotgun (WGS) entry which is preliminary data.</text>
</comment>